<keyword evidence="2" id="KW-0479">Metal-binding</keyword>
<dbReference type="Pfam" id="PF12831">
    <property type="entry name" value="FAD_oxidored"/>
    <property type="match status" value="1"/>
</dbReference>
<dbReference type="SUPFAM" id="SSF51905">
    <property type="entry name" value="FAD/NAD(P)-binding domain"/>
    <property type="match status" value="1"/>
</dbReference>
<accession>A0ABN7JVJ7</accession>
<evidence type="ECO:0000313" key="7">
    <source>
        <dbReference type="Proteomes" id="UP000601041"/>
    </source>
</evidence>
<dbReference type="EMBL" id="CABFWE030000011">
    <property type="protein sequence ID" value="CAD7050298.1"/>
    <property type="molecule type" value="Genomic_DNA"/>
</dbReference>
<organism evidence="6 7">
    <name type="scientific">Pseudorhizobium halotolerans</name>
    <dbReference type="NCBI Taxonomy" id="1233081"/>
    <lineage>
        <taxon>Bacteria</taxon>
        <taxon>Pseudomonadati</taxon>
        <taxon>Pseudomonadota</taxon>
        <taxon>Alphaproteobacteria</taxon>
        <taxon>Hyphomicrobiales</taxon>
        <taxon>Rhizobiaceae</taxon>
        <taxon>Rhizobium/Agrobacterium group</taxon>
        <taxon>Pseudorhizobium</taxon>
    </lineage>
</organism>
<protein>
    <submittedName>
        <fullName evidence="6">FAD-dependent oxidoreductase</fullName>
    </submittedName>
</protein>
<evidence type="ECO:0000313" key="6">
    <source>
        <dbReference type="EMBL" id="CAD7050298.1"/>
    </source>
</evidence>
<dbReference type="Gene3D" id="3.50.50.60">
    <property type="entry name" value="FAD/NAD(P)-binding domain"/>
    <property type="match status" value="1"/>
</dbReference>
<keyword evidence="3" id="KW-0560">Oxidoreductase</keyword>
<name>A0ABN7JVJ7_9HYPH</name>
<evidence type="ECO:0000256" key="3">
    <source>
        <dbReference type="ARBA" id="ARBA00023002"/>
    </source>
</evidence>
<dbReference type="PANTHER" id="PTHR43498:SF1">
    <property type="entry name" value="COB--COM HETERODISULFIDE REDUCTASE IRON-SULFUR SUBUNIT A"/>
    <property type="match status" value="1"/>
</dbReference>
<evidence type="ECO:0000256" key="4">
    <source>
        <dbReference type="ARBA" id="ARBA00023004"/>
    </source>
</evidence>
<comment type="caution">
    <text evidence="6">The sequence shown here is derived from an EMBL/GenBank/DDBJ whole genome shotgun (WGS) entry which is preliminary data.</text>
</comment>
<evidence type="ECO:0000256" key="2">
    <source>
        <dbReference type="ARBA" id="ARBA00022723"/>
    </source>
</evidence>
<dbReference type="InterPro" id="IPR039650">
    <property type="entry name" value="HdrA-like"/>
</dbReference>
<dbReference type="Proteomes" id="UP000601041">
    <property type="component" value="Unassembled WGS sequence"/>
</dbReference>
<dbReference type="InterPro" id="IPR036188">
    <property type="entry name" value="FAD/NAD-bd_sf"/>
</dbReference>
<dbReference type="PRINTS" id="PR00411">
    <property type="entry name" value="PNDRDTASEI"/>
</dbReference>
<keyword evidence="4" id="KW-0408">Iron</keyword>
<keyword evidence="7" id="KW-1185">Reference proteome</keyword>
<reference evidence="6 7" key="1">
    <citation type="submission" date="2020-11" db="EMBL/GenBank/DDBJ databases">
        <authorList>
            <person name="Lassalle F."/>
        </authorList>
    </citation>
    <scope>NUCLEOTIDE SEQUENCE [LARGE SCALE GENOMIC DNA]</scope>
    <source>
        <strain evidence="6 7">AB21</strain>
    </source>
</reference>
<dbReference type="RefSeq" id="WP_142589172.1">
    <property type="nucleotide sequence ID" value="NZ_CABFWE030000011.1"/>
</dbReference>
<keyword evidence="5" id="KW-0411">Iron-sulfur</keyword>
<sequence length="421" mass="44036">MPEAMTEHFDVIVAGGGAGGLAAAVAAARMGARVLLVERYGFLGGAAANSLVLAYCGFFQKGETPVSAVEGIGAEVLRDLAELGQDVSAVRSRSGNWIIMLDPEAVKFAFDRFCTKTAVTVLLHSRVTGIATAGEGIASVTLTDHAGSHEFSASAFVDATGEATVCHLAGVEMFVDATRDDNVQPASMPIRIGGVAPNAVFDRNLLTQVIAEHNSGVVDMIPRADGGVMMQLPASGDYWWMNIDLVTDGLTGASLTHVEQQARREAWRNLALLRKLPGFENAYIAATGPQIGIRESRRPRSLHDLTGEALSRGTRRPDGIGHAAWPIEVHEAPGRARFVDIGGDGFADIPLDALRVSGKHNLFLAGRVAGADEAAYGSLRVMGTAFATGHAAGVAAAHSALGKGLSVTAVRRELAKQGALI</sequence>
<dbReference type="PANTHER" id="PTHR43498">
    <property type="entry name" value="FERREDOXIN:COB-COM HETERODISULFIDE REDUCTASE SUBUNIT A"/>
    <property type="match status" value="1"/>
</dbReference>
<evidence type="ECO:0000256" key="1">
    <source>
        <dbReference type="ARBA" id="ARBA00022485"/>
    </source>
</evidence>
<gene>
    <name evidence="6" type="ORF">RHAB21_04145</name>
</gene>
<evidence type="ECO:0000256" key="5">
    <source>
        <dbReference type="ARBA" id="ARBA00023014"/>
    </source>
</evidence>
<proteinExistence type="predicted"/>
<keyword evidence="1" id="KW-0004">4Fe-4S</keyword>